<reference evidence="2" key="1">
    <citation type="submission" date="2007-07" db="EMBL/GenBank/DDBJ databases">
        <title>PCAP assembly of the Caenorhabditis remanei genome.</title>
        <authorList>
            <consortium name="The Caenorhabditis remanei Sequencing Consortium"/>
            <person name="Wilson R.K."/>
        </authorList>
    </citation>
    <scope>NUCLEOTIDE SEQUENCE [LARGE SCALE GENOMIC DNA]</scope>
    <source>
        <strain evidence="2">PB4641</strain>
    </source>
</reference>
<keyword evidence="1" id="KW-0472">Membrane</keyword>
<dbReference type="OMA" id="LSEMINW"/>
<evidence type="ECO:0000256" key="1">
    <source>
        <dbReference type="SAM" id="Phobius"/>
    </source>
</evidence>
<dbReference type="eggNOG" id="ENOG502S13E">
    <property type="taxonomic scope" value="Eukaryota"/>
</dbReference>
<dbReference type="Pfam" id="PF03269">
    <property type="entry name" value="DUF268"/>
    <property type="match status" value="1"/>
</dbReference>
<dbReference type="AlphaFoldDB" id="E3N116"/>
<proteinExistence type="predicted"/>
<dbReference type="EMBL" id="DS268507">
    <property type="protein sequence ID" value="EFO83121.1"/>
    <property type="molecule type" value="Genomic_DNA"/>
</dbReference>
<keyword evidence="1" id="KW-1133">Transmembrane helix</keyword>
<dbReference type="Proteomes" id="UP000008281">
    <property type="component" value="Unassembled WGS sequence"/>
</dbReference>
<accession>E3N116</accession>
<dbReference type="PANTHER" id="PTHR31562">
    <property type="entry name" value="PROTEIN CBG18972"/>
    <property type="match status" value="1"/>
</dbReference>
<feature type="transmembrane region" description="Helical" evidence="1">
    <location>
        <begin position="9"/>
        <end position="28"/>
    </location>
</feature>
<dbReference type="OrthoDB" id="428346at2759"/>
<organism evidence="3">
    <name type="scientific">Caenorhabditis remanei</name>
    <name type="common">Caenorhabditis vulgaris</name>
    <dbReference type="NCBI Taxonomy" id="31234"/>
    <lineage>
        <taxon>Eukaryota</taxon>
        <taxon>Metazoa</taxon>
        <taxon>Ecdysozoa</taxon>
        <taxon>Nematoda</taxon>
        <taxon>Chromadorea</taxon>
        <taxon>Rhabditida</taxon>
        <taxon>Rhabditina</taxon>
        <taxon>Rhabditomorpha</taxon>
        <taxon>Rhabditoidea</taxon>
        <taxon>Rhabditidae</taxon>
        <taxon>Peloderinae</taxon>
        <taxon>Caenorhabditis</taxon>
    </lineage>
</organism>
<name>E3N116_CAERE</name>
<dbReference type="STRING" id="31234.E3N116"/>
<gene>
    <name evidence="2" type="ORF">CRE_12968</name>
</gene>
<dbReference type="HOGENOM" id="CLU_065866_0_0_1"/>
<dbReference type="InParanoid" id="E3N116"/>
<keyword evidence="3" id="KW-1185">Reference proteome</keyword>
<evidence type="ECO:0000313" key="2">
    <source>
        <dbReference type="EMBL" id="EFO83121.1"/>
    </source>
</evidence>
<dbReference type="PANTHER" id="PTHR31562:SF4">
    <property type="entry name" value="DUF268 DOMAIN-CONTAINING PROTEIN-RELATED"/>
    <property type="match status" value="1"/>
</dbReference>
<keyword evidence="1" id="KW-0812">Transmembrane</keyword>
<sequence length="368" mass="42308">MYKQICSIRLYPVILIVMVFIMTATLYIQNEIRPSYISSGIRINKLSELNLKEVYVKTYKGLVSMDELNNNVYKKFGYEIVEPTLPVPILRMIEEPTCEEVFSNWQTISEQPQPEYPPKQIPVEQQNEFLLNNYSALYPWYVNDKNSKKGEKPRNWDKLSEMINWPKNKLGGLAYGTDGVSMYNAMKFHRLDEKNGVVIGSMQPWVEISALVNGAAKILTVEYNELDIQDEFQYRMSSILPIELVKDWQVYESKFDFAASFSSIEHSGLGRYGDPIDPIGDIREVLKIKCMLKQGGLLFIGFPLGTDAIYYNAHRIYGAVRLAMLFNGFEFLGIFNGSSEMPKNLTSERLQSKGDLKFSQNTIVLRKL</sequence>
<protein>
    <submittedName>
        <fullName evidence="2">Uncharacterized protein</fullName>
    </submittedName>
</protein>
<evidence type="ECO:0000313" key="3">
    <source>
        <dbReference type="Proteomes" id="UP000008281"/>
    </source>
</evidence>
<dbReference type="InterPro" id="IPR004951">
    <property type="entry name" value="DUF268_CAE_spp"/>
</dbReference>